<keyword evidence="7" id="KW-1133">Transmembrane helix</keyword>
<evidence type="ECO:0000256" key="5">
    <source>
        <dbReference type="PROSITE-ProRule" id="PRU01240"/>
    </source>
</evidence>
<dbReference type="CDD" id="cd07487">
    <property type="entry name" value="Peptidases_S8_1"/>
    <property type="match status" value="1"/>
</dbReference>
<dbReference type="InterPro" id="IPR036852">
    <property type="entry name" value="Peptidase_S8/S53_dom_sf"/>
</dbReference>
<keyword evidence="2 5" id="KW-0645">Protease</keyword>
<dbReference type="PROSITE" id="PS00138">
    <property type="entry name" value="SUBTILASE_SER"/>
    <property type="match status" value="1"/>
</dbReference>
<comment type="caution">
    <text evidence="9">The sequence shown here is derived from an EMBL/GenBank/DDBJ whole genome shotgun (WGS) entry which is preliminary data.</text>
</comment>
<dbReference type="PROSITE" id="PS00136">
    <property type="entry name" value="SUBTILASE_ASP"/>
    <property type="match status" value="1"/>
</dbReference>
<feature type="active site" description="Charge relay system" evidence="5">
    <location>
        <position position="118"/>
    </location>
</feature>
<evidence type="ECO:0000313" key="10">
    <source>
        <dbReference type="Proteomes" id="UP001314796"/>
    </source>
</evidence>
<evidence type="ECO:0000256" key="4">
    <source>
        <dbReference type="ARBA" id="ARBA00022825"/>
    </source>
</evidence>
<evidence type="ECO:0000313" key="9">
    <source>
        <dbReference type="EMBL" id="MBM7615546.1"/>
    </source>
</evidence>
<keyword evidence="7" id="KW-0472">Membrane</keyword>
<accession>A0ABS2NRT7</accession>
<dbReference type="EC" id="3.4.21.-" evidence="9"/>
<dbReference type="Proteomes" id="UP001314796">
    <property type="component" value="Unassembled WGS sequence"/>
</dbReference>
<proteinExistence type="inferred from homology"/>
<dbReference type="SUPFAM" id="SSF54897">
    <property type="entry name" value="Protease propeptides/inhibitors"/>
    <property type="match status" value="1"/>
</dbReference>
<dbReference type="Pfam" id="PF00082">
    <property type="entry name" value="Peptidase_S8"/>
    <property type="match status" value="1"/>
</dbReference>
<dbReference type="PROSITE" id="PS00137">
    <property type="entry name" value="SUBTILASE_HIS"/>
    <property type="match status" value="1"/>
</dbReference>
<dbReference type="InterPro" id="IPR050131">
    <property type="entry name" value="Peptidase_S8_subtilisin-like"/>
</dbReference>
<dbReference type="GO" id="GO:0008233">
    <property type="term" value="F:peptidase activity"/>
    <property type="evidence" value="ECO:0007669"/>
    <property type="project" value="UniProtKB-KW"/>
</dbReference>
<feature type="transmembrane region" description="Helical" evidence="7">
    <location>
        <begin position="410"/>
        <end position="429"/>
    </location>
</feature>
<dbReference type="PRINTS" id="PR00723">
    <property type="entry name" value="SUBTILISIN"/>
</dbReference>
<dbReference type="RefSeq" id="WP_204402895.1">
    <property type="nucleotide sequence ID" value="NZ_JAFBEE010000014.1"/>
</dbReference>
<keyword evidence="4 5" id="KW-0720">Serine protease</keyword>
<keyword evidence="10" id="KW-1185">Reference proteome</keyword>
<keyword evidence="3 5" id="KW-0378">Hydrolase</keyword>
<dbReference type="GO" id="GO:0006508">
    <property type="term" value="P:proteolysis"/>
    <property type="evidence" value="ECO:0007669"/>
    <property type="project" value="UniProtKB-KW"/>
</dbReference>
<evidence type="ECO:0000256" key="7">
    <source>
        <dbReference type="SAM" id="Phobius"/>
    </source>
</evidence>
<feature type="active site" description="Charge relay system" evidence="5">
    <location>
        <position position="153"/>
    </location>
</feature>
<dbReference type="InterPro" id="IPR022398">
    <property type="entry name" value="Peptidase_S8_His-AS"/>
</dbReference>
<dbReference type="PANTHER" id="PTHR43806">
    <property type="entry name" value="PEPTIDASE S8"/>
    <property type="match status" value="1"/>
</dbReference>
<keyword evidence="7" id="KW-0812">Transmembrane</keyword>
<name>A0ABS2NRT7_9FIRM</name>
<feature type="active site" description="Charge relay system" evidence="5">
    <location>
        <position position="332"/>
    </location>
</feature>
<evidence type="ECO:0000256" key="6">
    <source>
        <dbReference type="RuleBase" id="RU003355"/>
    </source>
</evidence>
<comment type="similarity">
    <text evidence="1 5 6">Belongs to the peptidase S8 family.</text>
</comment>
<sequence>MFGYRNIIEDVLIEKLMGSEEEHIPVIITAKDCQCDDLEAFVQKLGGKVKHKFDIINAVAVYLPPVGVRNVARERVIQKIFFDDMAFKLMDIASVTVGSDFANEHNLTGKNVGVAVIDTGVHPHSDLVTPNNRIIAFKDFVNNKHQPYDDDGHGTHVAGIIAGNGFSSKGKLMGVAPDANIIGVKVLNEDGGGSISDVIAGIQWAIQNRKRYNIKVLTLSLGATAKKSYQDDPLCQAVDAAVKNGITVVTAAGNNGPEIETINSPAISPNVIAVGACDDRASNTPRNVKIADFSSRGPTIDGLNKPDILAPGVDIQSLSNEGNKYRSLSGTSMAAPIVAGCAALLYEKNPNLTPAETKRYIIGNALPLGMNPDTQGAGLLDIKTMVNEIDPNPVPKNPAKNPSSKNPQNLLAGHGSWFWVLVLVIVLLLL</sequence>
<dbReference type="Gene3D" id="3.30.70.80">
    <property type="entry name" value="Peptidase S8 propeptide/proteinase inhibitor I9"/>
    <property type="match status" value="1"/>
</dbReference>
<dbReference type="InterPro" id="IPR023828">
    <property type="entry name" value="Peptidase_S8_Ser-AS"/>
</dbReference>
<dbReference type="PANTHER" id="PTHR43806:SF65">
    <property type="entry name" value="SERINE PROTEASE APRX"/>
    <property type="match status" value="1"/>
</dbReference>
<evidence type="ECO:0000256" key="2">
    <source>
        <dbReference type="ARBA" id="ARBA00022670"/>
    </source>
</evidence>
<evidence type="ECO:0000259" key="8">
    <source>
        <dbReference type="Pfam" id="PF00082"/>
    </source>
</evidence>
<dbReference type="PROSITE" id="PS51892">
    <property type="entry name" value="SUBTILASE"/>
    <property type="match status" value="1"/>
</dbReference>
<dbReference type="InterPro" id="IPR000209">
    <property type="entry name" value="Peptidase_S8/S53_dom"/>
</dbReference>
<dbReference type="InterPro" id="IPR023827">
    <property type="entry name" value="Peptidase_S8_Asp-AS"/>
</dbReference>
<protein>
    <submittedName>
        <fullName evidence="9">Serine protease AprX</fullName>
        <ecNumber evidence="9">3.4.21.-</ecNumber>
    </submittedName>
</protein>
<dbReference type="InterPro" id="IPR037045">
    <property type="entry name" value="S8pro/Inhibitor_I9_sf"/>
</dbReference>
<gene>
    <name evidence="9" type="ORF">JOC73_002116</name>
</gene>
<dbReference type="SUPFAM" id="SSF52743">
    <property type="entry name" value="Subtilisin-like"/>
    <property type="match status" value="1"/>
</dbReference>
<organism evidence="9 10">
    <name type="scientific">Alkaliphilus hydrothermalis</name>
    <dbReference type="NCBI Taxonomy" id="1482730"/>
    <lineage>
        <taxon>Bacteria</taxon>
        <taxon>Bacillati</taxon>
        <taxon>Bacillota</taxon>
        <taxon>Clostridia</taxon>
        <taxon>Peptostreptococcales</taxon>
        <taxon>Natronincolaceae</taxon>
        <taxon>Alkaliphilus</taxon>
    </lineage>
</organism>
<evidence type="ECO:0000256" key="1">
    <source>
        <dbReference type="ARBA" id="ARBA00011073"/>
    </source>
</evidence>
<dbReference type="InterPro" id="IPR015500">
    <property type="entry name" value="Peptidase_S8_subtilisin-rel"/>
</dbReference>
<reference evidence="9 10" key="1">
    <citation type="submission" date="2021-01" db="EMBL/GenBank/DDBJ databases">
        <title>Genomic Encyclopedia of Type Strains, Phase IV (KMG-IV): sequencing the most valuable type-strain genomes for metagenomic binning, comparative biology and taxonomic classification.</title>
        <authorList>
            <person name="Goeker M."/>
        </authorList>
    </citation>
    <scope>NUCLEOTIDE SEQUENCE [LARGE SCALE GENOMIC DNA]</scope>
    <source>
        <strain evidence="9 10">DSM 25890</strain>
    </source>
</reference>
<evidence type="ECO:0000256" key="3">
    <source>
        <dbReference type="ARBA" id="ARBA00022801"/>
    </source>
</evidence>
<feature type="domain" description="Peptidase S8/S53" evidence="8">
    <location>
        <begin position="109"/>
        <end position="378"/>
    </location>
</feature>
<dbReference type="Gene3D" id="3.40.50.200">
    <property type="entry name" value="Peptidase S8/S53 domain"/>
    <property type="match status" value="1"/>
</dbReference>
<dbReference type="EMBL" id="JAFBEE010000014">
    <property type="protein sequence ID" value="MBM7615546.1"/>
    <property type="molecule type" value="Genomic_DNA"/>
</dbReference>